<organism evidence="1 2">
    <name type="scientific">Vespula squamosa</name>
    <name type="common">Southern yellow jacket</name>
    <name type="synonym">Wasp</name>
    <dbReference type="NCBI Taxonomy" id="30214"/>
    <lineage>
        <taxon>Eukaryota</taxon>
        <taxon>Metazoa</taxon>
        <taxon>Ecdysozoa</taxon>
        <taxon>Arthropoda</taxon>
        <taxon>Hexapoda</taxon>
        <taxon>Insecta</taxon>
        <taxon>Pterygota</taxon>
        <taxon>Neoptera</taxon>
        <taxon>Endopterygota</taxon>
        <taxon>Hymenoptera</taxon>
        <taxon>Apocrita</taxon>
        <taxon>Aculeata</taxon>
        <taxon>Vespoidea</taxon>
        <taxon>Vespidae</taxon>
        <taxon>Vespinae</taxon>
        <taxon>Vespula</taxon>
    </lineage>
</organism>
<evidence type="ECO:0000313" key="1">
    <source>
        <dbReference type="EMBL" id="KAL2737008.1"/>
    </source>
</evidence>
<name>A0ABD2BW50_VESSQ</name>
<reference evidence="1 2" key="1">
    <citation type="journal article" date="2024" name="Ann. Entomol. Soc. Am.">
        <title>Genomic analyses of the southern and eastern yellowjacket wasps (Hymenoptera: Vespidae) reveal evolutionary signatures of social life.</title>
        <authorList>
            <person name="Catto M.A."/>
            <person name="Caine P.B."/>
            <person name="Orr S.E."/>
            <person name="Hunt B.G."/>
            <person name="Goodisman M.A.D."/>
        </authorList>
    </citation>
    <scope>NUCLEOTIDE SEQUENCE [LARGE SCALE GENOMIC DNA]</scope>
    <source>
        <strain evidence="1">233</strain>
        <tissue evidence="1">Head and thorax</tissue>
    </source>
</reference>
<dbReference type="AlphaFoldDB" id="A0ABD2BW50"/>
<sequence length="313" mass="35073">MISQMLCPFTESTRMQFFKSVAQALVDFNELNPIAPLQLLLETLNAKKSLPVERLPIILHNIACYLDCLPLEAGLGPGAATWSGLLTQFDGLFRRLVLMLSSIEDTLPLLRIMISVLKVPGIQQSKGLLDPFSKVLSYAIQNSTLKYSYLIDLCYFCHRGFTRDRDKHFLGRTIVFELIQVIKFKTTIPDSNLLLLLHFVLQDIGGALPNTVAMEQIQNDVPSIYNTNASDSLRNQLFEVLDFLADFHTLSKIKSYNKGLQAGLNEDTLGGMLKCGLAQYVAIEITKGNNRENRAVGRYLPWLYSAPSIIQQG</sequence>
<dbReference type="Proteomes" id="UP001607302">
    <property type="component" value="Unassembled WGS sequence"/>
</dbReference>
<protein>
    <submittedName>
        <fullName evidence="1">Protein unc-79 isoform X10</fullName>
    </submittedName>
</protein>
<gene>
    <name evidence="1" type="ORF">V1478_002261</name>
</gene>
<proteinExistence type="predicted"/>
<evidence type="ECO:0000313" key="2">
    <source>
        <dbReference type="Proteomes" id="UP001607302"/>
    </source>
</evidence>
<dbReference type="EMBL" id="JAUDFV010000039">
    <property type="protein sequence ID" value="KAL2737008.1"/>
    <property type="molecule type" value="Genomic_DNA"/>
</dbReference>
<dbReference type="InterPro" id="IPR024855">
    <property type="entry name" value="UNC79"/>
</dbReference>
<accession>A0ABD2BW50</accession>
<keyword evidence="2" id="KW-1185">Reference proteome</keyword>
<dbReference type="PANTHER" id="PTHR21696">
    <property type="entry name" value="PROTEIN UNC-79 HOMOLOG"/>
    <property type="match status" value="1"/>
</dbReference>
<comment type="caution">
    <text evidence="1">The sequence shown here is derived from an EMBL/GenBank/DDBJ whole genome shotgun (WGS) entry which is preliminary data.</text>
</comment>
<dbReference type="PANTHER" id="PTHR21696:SF2">
    <property type="entry name" value="PROTEIN UNC-79 HOMOLOG"/>
    <property type="match status" value="1"/>
</dbReference>